<dbReference type="OrthoDB" id="10249672at2759"/>
<proteinExistence type="inferred from homology"/>
<dbReference type="PANTHER" id="PTHR45794:SF1">
    <property type="entry name" value="LEUCINE--TRNA LIGASE, CYTOPLASMIC"/>
    <property type="match status" value="1"/>
</dbReference>
<organism evidence="7 8">
    <name type="scientific">Stichopus japonicus</name>
    <name type="common">Sea cucumber</name>
    <dbReference type="NCBI Taxonomy" id="307972"/>
    <lineage>
        <taxon>Eukaryota</taxon>
        <taxon>Metazoa</taxon>
        <taxon>Echinodermata</taxon>
        <taxon>Eleutherozoa</taxon>
        <taxon>Echinozoa</taxon>
        <taxon>Holothuroidea</taxon>
        <taxon>Aspidochirotacea</taxon>
        <taxon>Aspidochirotida</taxon>
        <taxon>Stichopodidae</taxon>
        <taxon>Apostichopus</taxon>
    </lineage>
</organism>
<dbReference type="STRING" id="307972.A0A2G8KJG5"/>
<evidence type="ECO:0000256" key="3">
    <source>
        <dbReference type="ARBA" id="ARBA00022741"/>
    </source>
</evidence>
<dbReference type="Gene3D" id="3.40.50.620">
    <property type="entry name" value="HUPs"/>
    <property type="match status" value="1"/>
</dbReference>
<evidence type="ECO:0000256" key="6">
    <source>
        <dbReference type="SAM" id="MobiDB-lite"/>
    </source>
</evidence>
<evidence type="ECO:0000313" key="7">
    <source>
        <dbReference type="EMBL" id="PIK48143.1"/>
    </source>
</evidence>
<evidence type="ECO:0000256" key="2">
    <source>
        <dbReference type="ARBA" id="ARBA00022598"/>
    </source>
</evidence>
<dbReference type="InterPro" id="IPR014729">
    <property type="entry name" value="Rossmann-like_a/b/a_fold"/>
</dbReference>
<feature type="region of interest" description="Disordered" evidence="6">
    <location>
        <begin position="94"/>
        <end position="128"/>
    </location>
</feature>
<comment type="caution">
    <text evidence="7">The sequence shown here is derived from an EMBL/GenBank/DDBJ whole genome shotgun (WGS) entry which is preliminary data.</text>
</comment>
<reference evidence="7 8" key="1">
    <citation type="journal article" date="2017" name="PLoS Biol.">
        <title>The sea cucumber genome provides insights into morphological evolution and visceral regeneration.</title>
        <authorList>
            <person name="Zhang X."/>
            <person name="Sun L."/>
            <person name="Yuan J."/>
            <person name="Sun Y."/>
            <person name="Gao Y."/>
            <person name="Zhang L."/>
            <person name="Li S."/>
            <person name="Dai H."/>
            <person name="Hamel J.F."/>
            <person name="Liu C."/>
            <person name="Yu Y."/>
            <person name="Liu S."/>
            <person name="Lin W."/>
            <person name="Guo K."/>
            <person name="Jin S."/>
            <person name="Xu P."/>
            <person name="Storey K.B."/>
            <person name="Huan P."/>
            <person name="Zhang T."/>
            <person name="Zhou Y."/>
            <person name="Zhang J."/>
            <person name="Lin C."/>
            <person name="Li X."/>
            <person name="Xing L."/>
            <person name="Huo D."/>
            <person name="Sun M."/>
            <person name="Wang L."/>
            <person name="Mercier A."/>
            <person name="Li F."/>
            <person name="Yang H."/>
            <person name="Xiang J."/>
        </authorList>
    </citation>
    <scope>NUCLEOTIDE SEQUENCE [LARGE SCALE GENOMIC DNA]</scope>
    <source>
        <strain evidence="7">Shaxun</strain>
        <tissue evidence="7">Muscle</tissue>
    </source>
</reference>
<dbReference type="AlphaFoldDB" id="A0A2G8KJG5"/>
<evidence type="ECO:0000256" key="1">
    <source>
        <dbReference type="ARBA" id="ARBA00005594"/>
    </source>
</evidence>
<dbReference type="SUPFAM" id="SSF52374">
    <property type="entry name" value="Nucleotidylyl transferase"/>
    <property type="match status" value="1"/>
</dbReference>
<dbReference type="GO" id="GO:0005524">
    <property type="term" value="F:ATP binding"/>
    <property type="evidence" value="ECO:0007669"/>
    <property type="project" value="UniProtKB-KW"/>
</dbReference>
<keyword evidence="8" id="KW-1185">Reference proteome</keyword>
<keyword evidence="5" id="KW-0030">Aminoacyl-tRNA synthetase</keyword>
<dbReference type="PANTHER" id="PTHR45794">
    <property type="entry name" value="LEUCYL-TRNA SYNTHETASE"/>
    <property type="match status" value="1"/>
</dbReference>
<evidence type="ECO:0000256" key="4">
    <source>
        <dbReference type="ARBA" id="ARBA00022840"/>
    </source>
</evidence>
<comment type="similarity">
    <text evidence="1">Belongs to the class-I aminoacyl-tRNA synthetase family.</text>
</comment>
<dbReference type="GO" id="GO:0004823">
    <property type="term" value="F:leucine-tRNA ligase activity"/>
    <property type="evidence" value="ECO:0007669"/>
    <property type="project" value="InterPro"/>
</dbReference>
<dbReference type="GO" id="GO:0006429">
    <property type="term" value="P:leucyl-tRNA aminoacylation"/>
    <property type="evidence" value="ECO:0007669"/>
    <property type="project" value="InterPro"/>
</dbReference>
<keyword evidence="4" id="KW-0067">ATP-binding</keyword>
<sequence>MTDNLDSKRKGTFKVRFLQDIEAEVQKKWEAEKIFEEDAPANVKSGPGKDKYMVTFPYPYMNGRLHLGHTFTFSKCEACADKLKREISEYGLPPQFPAVEEEEENTSETPVPSTAPVDKSKGKKSKQIAKTGAGKYQWQIMLSLGIPIEEIPKFADAEYWLQYFPPRAKKTCRKWV</sequence>
<evidence type="ECO:0000256" key="5">
    <source>
        <dbReference type="ARBA" id="ARBA00023146"/>
    </source>
</evidence>
<dbReference type="PROSITE" id="PS00178">
    <property type="entry name" value="AA_TRNA_LIGASE_I"/>
    <property type="match status" value="1"/>
</dbReference>
<dbReference type="InterPro" id="IPR004493">
    <property type="entry name" value="Leu-tRNA-synth_Ia_arc/euk"/>
</dbReference>
<dbReference type="Proteomes" id="UP000230750">
    <property type="component" value="Unassembled WGS sequence"/>
</dbReference>
<keyword evidence="2 7" id="KW-0436">Ligase</keyword>
<protein>
    <submittedName>
        <fullName evidence="7">Putative leucine--tRNA ligase, cytoplasmic-like</fullName>
    </submittedName>
</protein>
<gene>
    <name evidence="7" type="ORF">BSL78_15019</name>
</gene>
<evidence type="ECO:0000313" key="8">
    <source>
        <dbReference type="Proteomes" id="UP000230750"/>
    </source>
</evidence>
<dbReference type="InterPro" id="IPR001412">
    <property type="entry name" value="aa-tRNA-synth_I_CS"/>
</dbReference>
<name>A0A2G8KJG5_STIJA</name>
<dbReference type="EMBL" id="MRZV01000539">
    <property type="protein sequence ID" value="PIK48143.1"/>
    <property type="molecule type" value="Genomic_DNA"/>
</dbReference>
<keyword evidence="3" id="KW-0547">Nucleotide-binding</keyword>
<accession>A0A2G8KJG5</accession>